<sequence length="70" mass="7385">MQRPRYQHQDTRVSVLSWCGRCSVSPYTLSKVLGEVSLCSKAVQTVDAAPGGQVVAVAGVGGNLHIAELC</sequence>
<evidence type="ECO:0008006" key="3">
    <source>
        <dbReference type="Google" id="ProtNLM"/>
    </source>
</evidence>
<name>A0ABN9KUD5_9NEOB</name>
<gene>
    <name evidence="1" type="ORF">RIMI_LOCUS2262518</name>
</gene>
<comment type="caution">
    <text evidence="1">The sequence shown here is derived from an EMBL/GenBank/DDBJ whole genome shotgun (WGS) entry which is preliminary data.</text>
</comment>
<dbReference type="Proteomes" id="UP001176940">
    <property type="component" value="Unassembled WGS sequence"/>
</dbReference>
<reference evidence="1" key="1">
    <citation type="submission" date="2023-07" db="EMBL/GenBank/DDBJ databases">
        <authorList>
            <person name="Stuckert A."/>
        </authorList>
    </citation>
    <scope>NUCLEOTIDE SEQUENCE</scope>
</reference>
<keyword evidence="2" id="KW-1185">Reference proteome</keyword>
<evidence type="ECO:0000313" key="1">
    <source>
        <dbReference type="EMBL" id="CAJ0924421.1"/>
    </source>
</evidence>
<organism evidence="1 2">
    <name type="scientific">Ranitomeya imitator</name>
    <name type="common">mimic poison frog</name>
    <dbReference type="NCBI Taxonomy" id="111125"/>
    <lineage>
        <taxon>Eukaryota</taxon>
        <taxon>Metazoa</taxon>
        <taxon>Chordata</taxon>
        <taxon>Craniata</taxon>
        <taxon>Vertebrata</taxon>
        <taxon>Euteleostomi</taxon>
        <taxon>Amphibia</taxon>
        <taxon>Batrachia</taxon>
        <taxon>Anura</taxon>
        <taxon>Neobatrachia</taxon>
        <taxon>Hyloidea</taxon>
        <taxon>Dendrobatidae</taxon>
        <taxon>Dendrobatinae</taxon>
        <taxon>Ranitomeya</taxon>
    </lineage>
</organism>
<accession>A0ABN9KUD5</accession>
<dbReference type="EMBL" id="CAUEEQ010003119">
    <property type="protein sequence ID" value="CAJ0924421.1"/>
    <property type="molecule type" value="Genomic_DNA"/>
</dbReference>
<evidence type="ECO:0000313" key="2">
    <source>
        <dbReference type="Proteomes" id="UP001176940"/>
    </source>
</evidence>
<proteinExistence type="predicted"/>
<protein>
    <recommendedName>
        <fullName evidence="3">Alcohol dehydrogenase</fullName>
    </recommendedName>
</protein>